<evidence type="ECO:0000313" key="2">
    <source>
        <dbReference type="EMBL" id="KAK6223496.1"/>
    </source>
</evidence>
<proteinExistence type="predicted"/>
<name>A0AAV9TKJ3_9PEZI</name>
<protein>
    <submittedName>
        <fullName evidence="2">Uncharacterized protein</fullName>
    </submittedName>
</protein>
<dbReference type="EMBL" id="JASAOK010000015">
    <property type="protein sequence ID" value="KAK6223496.1"/>
    <property type="molecule type" value="Genomic_DNA"/>
</dbReference>
<accession>A0AAV9TKJ3</accession>
<dbReference type="Proteomes" id="UP001327957">
    <property type="component" value="Unassembled WGS sequence"/>
</dbReference>
<evidence type="ECO:0000256" key="1">
    <source>
        <dbReference type="SAM" id="MobiDB-lite"/>
    </source>
</evidence>
<gene>
    <name evidence="2" type="ORF">QIS74_03440</name>
</gene>
<comment type="caution">
    <text evidence="2">The sequence shown here is derived from an EMBL/GenBank/DDBJ whole genome shotgun (WGS) entry which is preliminary data.</text>
</comment>
<reference evidence="2 3" key="1">
    <citation type="submission" date="2023-04" db="EMBL/GenBank/DDBJ databases">
        <title>Colletotrichum tabacum stain YC1 causing leaf anthracnose on Nicotiana tabacum(L.) cv.</title>
        <authorList>
            <person name="Ji Z."/>
            <person name="Wang M."/>
            <person name="Zhang J."/>
            <person name="Wang N."/>
            <person name="Zhou Z."/>
        </authorList>
    </citation>
    <scope>NUCLEOTIDE SEQUENCE [LARGE SCALE GENOMIC DNA]</scope>
    <source>
        <strain evidence="2 3">YC1</strain>
    </source>
</reference>
<evidence type="ECO:0000313" key="3">
    <source>
        <dbReference type="Proteomes" id="UP001327957"/>
    </source>
</evidence>
<sequence length="132" mass="14061">MLSPIYANLFDRDHVPVYISHGHDDGQRVYPETQQHVPQSNPSLPIDVTAYTAAPSASRPIRPPPGRPYASSKPVKSCLLPAGGLKGMDLVGDSEVGLAGDDGLVRHSAHRLIELSNVSAEDPAGRRGTSTE</sequence>
<feature type="region of interest" description="Disordered" evidence="1">
    <location>
        <begin position="54"/>
        <end position="75"/>
    </location>
</feature>
<dbReference type="AlphaFoldDB" id="A0AAV9TKJ3"/>
<organism evidence="2 3">
    <name type="scientific">Colletotrichum tabaci</name>
    <dbReference type="NCBI Taxonomy" id="1209068"/>
    <lineage>
        <taxon>Eukaryota</taxon>
        <taxon>Fungi</taxon>
        <taxon>Dikarya</taxon>
        <taxon>Ascomycota</taxon>
        <taxon>Pezizomycotina</taxon>
        <taxon>Sordariomycetes</taxon>
        <taxon>Hypocreomycetidae</taxon>
        <taxon>Glomerellales</taxon>
        <taxon>Glomerellaceae</taxon>
        <taxon>Colletotrichum</taxon>
        <taxon>Colletotrichum destructivum species complex</taxon>
    </lineage>
</organism>
<keyword evidence="3" id="KW-1185">Reference proteome</keyword>